<name>A0ABX8YQU0_9PSED</name>
<accession>A0ABX8YQU0</accession>
<dbReference type="Gene3D" id="3.40.50.1390">
    <property type="entry name" value="Resolvase, N-terminal catalytic domain"/>
    <property type="match status" value="1"/>
</dbReference>
<dbReference type="Pfam" id="PF07508">
    <property type="entry name" value="Recombinase"/>
    <property type="match status" value="1"/>
</dbReference>
<dbReference type="InterPro" id="IPR036162">
    <property type="entry name" value="Resolvase-like_N_sf"/>
</dbReference>
<dbReference type="EMBL" id="CP071586">
    <property type="protein sequence ID" value="QYY82135.1"/>
    <property type="molecule type" value="Genomic_DNA"/>
</dbReference>
<dbReference type="SUPFAM" id="SSF53041">
    <property type="entry name" value="Resolvase-like"/>
    <property type="match status" value="1"/>
</dbReference>
<evidence type="ECO:0000313" key="5">
    <source>
        <dbReference type="Proteomes" id="UP000824588"/>
    </source>
</evidence>
<keyword evidence="1" id="KW-0238">DNA-binding</keyword>
<dbReference type="InterPro" id="IPR038109">
    <property type="entry name" value="DNA_bind_recomb_sf"/>
</dbReference>
<dbReference type="CDD" id="cd00338">
    <property type="entry name" value="Ser_Recombinase"/>
    <property type="match status" value="1"/>
</dbReference>
<feature type="domain" description="Resolvase/invertase-type recombinase catalytic" evidence="3">
    <location>
        <begin position="5"/>
        <end position="163"/>
    </location>
</feature>
<sequence>MSGSVYSYMRWSTDRQSDGSTEARQRAAQEAFCKHYDMALVEEIADPGMSSFRGKNAHEGKLREFINRAKRGEIPPGSLLLFENADRMSRMQLAHAVPLFFEILGAGLRIGIADRLQVYTPGTLDLGGLMTILVDMERANAESKRKSDFGRAGWAKAHVRMEAGEVTTDKVAQWLEVERVGDERRFKVKEDIAEQIRALFNASLQYGVAESCRRVNEQFGSSWKVHQVQYLLKNRRLIGEHTITNYSESAGKNMPSDRVLSDYYPLVVDKNLFAEVQAVISQRKPFAGKQDASNLNIYRGLVKCAACGGSVRFMFKTQKEYFMCTNSMSDSCTVPGIRSVRGEHLRRLLFKFEHWADLRQYFMQNSEDLKTLRRERDALLALVAKIATRTTQTQQRLMDEDDTDRQSVLLDMLTKAKGDDRDARAKLAATETQLAELEDAFTIAGLDVGDRVEWMLNDRSEAAALERARINRYLSNVFERLVIDFDAKTLTTVVKPALKGKVTEFQATITSPPDRRFTALKGPVRIAGKSQRVPGVSDEVFTPDELEALSGTTWEQPVPLVPTKPGH</sequence>
<dbReference type="InterPro" id="IPR011109">
    <property type="entry name" value="DNA_bind_recombinase_dom"/>
</dbReference>
<evidence type="ECO:0000259" key="3">
    <source>
        <dbReference type="SMART" id="SM00857"/>
    </source>
</evidence>
<gene>
    <name evidence="4" type="ORF">J0G10_01380</name>
</gene>
<proteinExistence type="predicted"/>
<dbReference type="InterPro" id="IPR050639">
    <property type="entry name" value="SSR_resolvase"/>
</dbReference>
<dbReference type="PANTHER" id="PTHR30461">
    <property type="entry name" value="DNA-INVERTASE FROM LAMBDOID PROPHAGE"/>
    <property type="match status" value="1"/>
</dbReference>
<evidence type="ECO:0000313" key="4">
    <source>
        <dbReference type="EMBL" id="QYY82135.1"/>
    </source>
</evidence>
<evidence type="ECO:0000256" key="1">
    <source>
        <dbReference type="ARBA" id="ARBA00023125"/>
    </source>
</evidence>
<organism evidence="4 5">
    <name type="scientific">Pseudomonas germanica</name>
    <dbReference type="NCBI Taxonomy" id="2815720"/>
    <lineage>
        <taxon>Bacteria</taxon>
        <taxon>Pseudomonadati</taxon>
        <taxon>Pseudomonadota</taxon>
        <taxon>Gammaproteobacteria</taxon>
        <taxon>Pseudomonadales</taxon>
        <taxon>Pseudomonadaceae</taxon>
        <taxon>Pseudomonas</taxon>
    </lineage>
</organism>
<dbReference type="Proteomes" id="UP000824588">
    <property type="component" value="Chromosome"/>
</dbReference>
<dbReference type="Pfam" id="PF00239">
    <property type="entry name" value="Resolvase"/>
    <property type="match status" value="1"/>
</dbReference>
<dbReference type="InterPro" id="IPR006119">
    <property type="entry name" value="Resolv_N"/>
</dbReference>
<reference evidence="4 5" key="1">
    <citation type="journal article" date="2022" name="Int. J. Syst. Evol. Microbiol.">
        <title>Pseudomonas germanica sp. nov., isolated from Iris germanica rhizomes.</title>
        <authorList>
            <person name="Atanasov K.E."/>
            <person name="Galbis D.M."/>
            <person name="Gallego J."/>
            <person name="Serpico A."/>
            <person name="Bosch M."/>
            <person name="Altabella T."/>
            <person name="Ferrer A."/>
        </authorList>
    </citation>
    <scope>NUCLEOTIDE SEQUENCE [LARGE SCALE GENOMIC DNA]</scope>
    <source>
        <strain evidence="4 5">FIT28</strain>
    </source>
</reference>
<keyword evidence="5" id="KW-1185">Reference proteome</keyword>
<evidence type="ECO:0000256" key="2">
    <source>
        <dbReference type="ARBA" id="ARBA00023172"/>
    </source>
</evidence>
<dbReference type="PANTHER" id="PTHR30461:SF2">
    <property type="entry name" value="SERINE RECOMBINASE PINE-RELATED"/>
    <property type="match status" value="1"/>
</dbReference>
<keyword evidence="2" id="KW-0233">DNA recombination</keyword>
<dbReference type="SMART" id="SM00857">
    <property type="entry name" value="Resolvase"/>
    <property type="match status" value="1"/>
</dbReference>
<dbReference type="Gene3D" id="3.90.1750.20">
    <property type="entry name" value="Putative Large Serine Recombinase, Chain B, Domain 2"/>
    <property type="match status" value="1"/>
</dbReference>
<protein>
    <submittedName>
        <fullName evidence="4">Recombinase family protein</fullName>
    </submittedName>
</protein>